<dbReference type="VEuPathDB" id="VectorBase:GPPI037964"/>
<reference evidence="1" key="2">
    <citation type="submission" date="2020-05" db="UniProtKB">
        <authorList>
            <consortium name="EnsemblMetazoa"/>
        </authorList>
    </citation>
    <scope>IDENTIFICATION</scope>
    <source>
        <strain evidence="1">IAEA</strain>
    </source>
</reference>
<name>A0A1B0BR55_9MUSC</name>
<dbReference type="EMBL" id="JXJN01018909">
    <property type="status" value="NOT_ANNOTATED_CDS"/>
    <property type="molecule type" value="Genomic_DNA"/>
</dbReference>
<evidence type="ECO:0000313" key="2">
    <source>
        <dbReference type="Proteomes" id="UP000092460"/>
    </source>
</evidence>
<accession>A0A1B0BR55</accession>
<dbReference type="AlphaFoldDB" id="A0A1B0BR55"/>
<proteinExistence type="predicted"/>
<reference evidence="2" key="1">
    <citation type="submission" date="2015-01" db="EMBL/GenBank/DDBJ databases">
        <authorList>
            <person name="Aksoy S."/>
            <person name="Warren W."/>
            <person name="Wilson R.K."/>
        </authorList>
    </citation>
    <scope>NUCLEOTIDE SEQUENCE [LARGE SCALE GENOMIC DNA]</scope>
    <source>
        <strain evidence="2">IAEA</strain>
    </source>
</reference>
<dbReference type="Proteomes" id="UP000092460">
    <property type="component" value="Unassembled WGS sequence"/>
</dbReference>
<sequence length="136" mass="14141">MKLTLSPAKPLLAVVVGAGALSLSLRPYSLPDELLPTSLECIAAKFGFRLNISLVSVLSVGRILLIGKLNSSSGSGLMPAVAATSKRLPSISLAVGALSLGVEVIAGCRDAMLGVEWWFNIPECWESSSKDADGTK</sequence>
<keyword evidence="2" id="KW-1185">Reference proteome</keyword>
<dbReference type="EnsemblMetazoa" id="GPPI037964-RA">
    <property type="protein sequence ID" value="GPPI037964-PA"/>
    <property type="gene ID" value="GPPI037964"/>
</dbReference>
<organism evidence="1 2">
    <name type="scientific">Glossina palpalis gambiensis</name>
    <dbReference type="NCBI Taxonomy" id="67801"/>
    <lineage>
        <taxon>Eukaryota</taxon>
        <taxon>Metazoa</taxon>
        <taxon>Ecdysozoa</taxon>
        <taxon>Arthropoda</taxon>
        <taxon>Hexapoda</taxon>
        <taxon>Insecta</taxon>
        <taxon>Pterygota</taxon>
        <taxon>Neoptera</taxon>
        <taxon>Endopterygota</taxon>
        <taxon>Diptera</taxon>
        <taxon>Brachycera</taxon>
        <taxon>Muscomorpha</taxon>
        <taxon>Hippoboscoidea</taxon>
        <taxon>Glossinidae</taxon>
        <taxon>Glossina</taxon>
    </lineage>
</organism>
<protein>
    <submittedName>
        <fullName evidence="1">Uncharacterized protein</fullName>
    </submittedName>
</protein>
<evidence type="ECO:0000313" key="1">
    <source>
        <dbReference type="EnsemblMetazoa" id="GPPI037964-PA"/>
    </source>
</evidence>